<accession>A0A662DLL5</accession>
<feature type="domain" description="Periplasmic binding protein" evidence="4">
    <location>
        <begin position="41"/>
        <end position="279"/>
    </location>
</feature>
<name>A0A662DLL5_UNCAE</name>
<proteinExistence type="inferred from homology"/>
<evidence type="ECO:0000313" key="5">
    <source>
        <dbReference type="EMBL" id="RLE15019.1"/>
    </source>
</evidence>
<keyword evidence="3" id="KW-0732">Signal</keyword>
<gene>
    <name evidence="5" type="ORF">DRI96_00585</name>
</gene>
<evidence type="ECO:0000256" key="2">
    <source>
        <dbReference type="ARBA" id="ARBA00007639"/>
    </source>
</evidence>
<dbReference type="SUPFAM" id="SSF53822">
    <property type="entry name" value="Periplasmic binding protein-like I"/>
    <property type="match status" value="1"/>
</dbReference>
<dbReference type="Proteomes" id="UP000267654">
    <property type="component" value="Unassembled WGS sequence"/>
</dbReference>
<protein>
    <recommendedName>
        <fullName evidence="4">Periplasmic binding protein domain-containing protein</fullName>
    </recommendedName>
</protein>
<dbReference type="GO" id="GO:0030246">
    <property type="term" value="F:carbohydrate binding"/>
    <property type="evidence" value="ECO:0007669"/>
    <property type="project" value="UniProtKB-ARBA"/>
</dbReference>
<evidence type="ECO:0000259" key="4">
    <source>
        <dbReference type="Pfam" id="PF13407"/>
    </source>
</evidence>
<dbReference type="PANTHER" id="PTHR46847">
    <property type="entry name" value="D-ALLOSE-BINDING PERIPLASMIC PROTEIN-RELATED"/>
    <property type="match status" value="1"/>
</dbReference>
<dbReference type="AlphaFoldDB" id="A0A662DLL5"/>
<dbReference type="InterPro" id="IPR028082">
    <property type="entry name" value="Peripla_BP_I"/>
</dbReference>
<comment type="similarity">
    <text evidence="2">Belongs to the bacterial solute-binding protein 2 family.</text>
</comment>
<dbReference type="EMBL" id="QMQB01000013">
    <property type="protein sequence ID" value="RLE15019.1"/>
    <property type="molecule type" value="Genomic_DNA"/>
</dbReference>
<organism evidence="5 6">
    <name type="scientific">Aerophobetes bacterium</name>
    <dbReference type="NCBI Taxonomy" id="2030807"/>
    <lineage>
        <taxon>Bacteria</taxon>
        <taxon>Candidatus Aerophobota</taxon>
    </lineage>
</organism>
<dbReference type="CDD" id="cd01536">
    <property type="entry name" value="PBP1_ABC_sugar_binding-like"/>
    <property type="match status" value="1"/>
</dbReference>
<dbReference type="PANTHER" id="PTHR46847:SF1">
    <property type="entry name" value="D-ALLOSE-BINDING PERIPLASMIC PROTEIN-RELATED"/>
    <property type="match status" value="1"/>
</dbReference>
<dbReference type="GO" id="GO:0030313">
    <property type="term" value="C:cell envelope"/>
    <property type="evidence" value="ECO:0007669"/>
    <property type="project" value="UniProtKB-SubCell"/>
</dbReference>
<evidence type="ECO:0000313" key="6">
    <source>
        <dbReference type="Proteomes" id="UP000267654"/>
    </source>
</evidence>
<dbReference type="Pfam" id="PF13407">
    <property type="entry name" value="Peripla_BP_4"/>
    <property type="match status" value="1"/>
</dbReference>
<comment type="subcellular location">
    <subcellularLocation>
        <location evidence="1">Cell envelope</location>
    </subcellularLocation>
</comment>
<evidence type="ECO:0000256" key="1">
    <source>
        <dbReference type="ARBA" id="ARBA00004196"/>
    </source>
</evidence>
<comment type="caution">
    <text evidence="5">The sequence shown here is derived from an EMBL/GenBank/DDBJ whole genome shotgun (WGS) entry which is preliminary data.</text>
</comment>
<dbReference type="InterPro" id="IPR025997">
    <property type="entry name" value="SBP_2_dom"/>
</dbReference>
<sequence>MRKRLFIGVVASLIILSFSGTVVSALTIGHVTGNAACFSQQRVMEAMEKLCKEKYHWTLYTADAKGSSSALADQIENYIARGVDVVTVAMADLRACKEAIKTAERAGVPIYAIDSGYVPGIMVDVTSNNYVIGAKMGAYLADRLGHKGKIVSIGMNQHHGVRKRRETLDPVLKENPEIKLLGHFDVRYESFYEDARRAMEDYLTRYGNEIDAVWCGWDDLADAAAKAIMERGFTRKDMFIVGADGHPHAYRHIRNPEDPFVATVAQKFSYFASITLELIDKIEVKGVSPDKVIPKGHRIYVDTPLIDPTNVPPEGKLPWPYPWEK</sequence>
<dbReference type="Gene3D" id="3.40.50.2300">
    <property type="match status" value="2"/>
</dbReference>
<reference evidence="5 6" key="1">
    <citation type="submission" date="2018-06" db="EMBL/GenBank/DDBJ databases">
        <title>Extensive metabolic versatility and redundancy in microbially diverse, dynamic hydrothermal sediments.</title>
        <authorList>
            <person name="Dombrowski N."/>
            <person name="Teske A."/>
            <person name="Baker B.J."/>
        </authorList>
    </citation>
    <scope>NUCLEOTIDE SEQUENCE [LARGE SCALE GENOMIC DNA]</scope>
    <source>
        <strain evidence="5">B19_G9</strain>
    </source>
</reference>
<evidence type="ECO:0000256" key="3">
    <source>
        <dbReference type="ARBA" id="ARBA00022729"/>
    </source>
</evidence>